<feature type="compositionally biased region" description="Polar residues" evidence="1">
    <location>
        <begin position="132"/>
        <end position="141"/>
    </location>
</feature>
<protein>
    <submittedName>
        <fullName evidence="2">Uncharacterized protein</fullName>
    </submittedName>
</protein>
<dbReference type="Proteomes" id="UP000270094">
    <property type="component" value="Unassembled WGS sequence"/>
</dbReference>
<evidence type="ECO:0000313" key="3">
    <source>
        <dbReference type="Proteomes" id="UP000270094"/>
    </source>
</evidence>
<feature type="compositionally biased region" description="Basic and acidic residues" evidence="1">
    <location>
        <begin position="102"/>
        <end position="113"/>
    </location>
</feature>
<feature type="region of interest" description="Disordered" evidence="1">
    <location>
        <begin position="178"/>
        <end position="236"/>
    </location>
</feature>
<dbReference type="OrthoDB" id="5877971at2759"/>
<evidence type="ECO:0000313" key="2">
    <source>
        <dbReference type="EMBL" id="VDM68926.1"/>
    </source>
</evidence>
<proteinExistence type="predicted"/>
<dbReference type="EMBL" id="UYYB01010456">
    <property type="protein sequence ID" value="VDM68926.1"/>
    <property type="molecule type" value="Genomic_DNA"/>
</dbReference>
<dbReference type="AlphaFoldDB" id="A0A3P7IH70"/>
<evidence type="ECO:0000256" key="1">
    <source>
        <dbReference type="SAM" id="MobiDB-lite"/>
    </source>
</evidence>
<accession>A0A3P7IH70</accession>
<keyword evidence="3" id="KW-1185">Reference proteome</keyword>
<reference evidence="2 3" key="1">
    <citation type="submission" date="2018-11" db="EMBL/GenBank/DDBJ databases">
        <authorList>
            <consortium name="Pathogen Informatics"/>
        </authorList>
    </citation>
    <scope>NUCLEOTIDE SEQUENCE [LARGE SCALE GENOMIC DNA]</scope>
</reference>
<gene>
    <name evidence="2" type="ORF">SVUK_LOCUS3924</name>
</gene>
<sequence length="280" mass="30788">MSTLFKIPTPKPVITVPITTITNTAPITPTTPRVQTQWRGSQNTPVVVGATPGVPTHPDVRATNLQNLKTRWEFSSITGTPIHPDETEDEILKAAIRMRDTAIPRKIDHKPKDPQPYLAKKVSQAIKKQEQQRSPTCSPLSKSPRYADESDEGEEEETVNKAKASTKLAYSPYKSPAIKMSPIRTPKTPVHKSPNLKTAVHKSPKSPLHIQHPDSAEEANLFGDDEESSDEMNGSHNVSHLIDKAFEFMDSTPNKYTSTTPTRIADGVAPTAEEFAIIGS</sequence>
<name>A0A3P7IH70_STRVU</name>
<organism evidence="2 3">
    <name type="scientific">Strongylus vulgaris</name>
    <name type="common">Blood worm</name>
    <dbReference type="NCBI Taxonomy" id="40348"/>
    <lineage>
        <taxon>Eukaryota</taxon>
        <taxon>Metazoa</taxon>
        <taxon>Ecdysozoa</taxon>
        <taxon>Nematoda</taxon>
        <taxon>Chromadorea</taxon>
        <taxon>Rhabditida</taxon>
        <taxon>Rhabditina</taxon>
        <taxon>Rhabditomorpha</taxon>
        <taxon>Strongyloidea</taxon>
        <taxon>Strongylidae</taxon>
        <taxon>Strongylus</taxon>
    </lineage>
</organism>
<feature type="region of interest" description="Disordered" evidence="1">
    <location>
        <begin position="102"/>
        <end position="166"/>
    </location>
</feature>